<keyword evidence="1" id="KW-1133">Transmembrane helix</keyword>
<gene>
    <name evidence="3" type="ORF">M2412_002692</name>
</gene>
<organism evidence="3 4">
    <name type="scientific">Stenotrophomonas rhizophila</name>
    <dbReference type="NCBI Taxonomy" id="216778"/>
    <lineage>
        <taxon>Bacteria</taxon>
        <taxon>Pseudomonadati</taxon>
        <taxon>Pseudomonadota</taxon>
        <taxon>Gammaproteobacteria</taxon>
        <taxon>Lysobacterales</taxon>
        <taxon>Lysobacteraceae</taxon>
        <taxon>Stenotrophomonas</taxon>
    </lineage>
</organism>
<feature type="transmembrane region" description="Helical" evidence="1">
    <location>
        <begin position="21"/>
        <end position="41"/>
    </location>
</feature>
<dbReference type="Proteomes" id="UP001320691">
    <property type="component" value="Unassembled WGS sequence"/>
</dbReference>
<feature type="transmembrane region" description="Helical" evidence="1">
    <location>
        <begin position="53"/>
        <end position="70"/>
    </location>
</feature>
<feature type="domain" description="Bacterial Pleckstrin homology" evidence="2">
    <location>
        <begin position="73"/>
        <end position="176"/>
    </location>
</feature>
<dbReference type="AlphaFoldDB" id="A0AAW5PLV0"/>
<name>A0AAW5PLV0_9GAMM</name>
<comment type="caution">
    <text evidence="3">The sequence shown here is derived from an EMBL/GenBank/DDBJ whole genome shotgun (WGS) entry which is preliminary data.</text>
</comment>
<evidence type="ECO:0000313" key="4">
    <source>
        <dbReference type="Proteomes" id="UP001320691"/>
    </source>
</evidence>
<sequence length="185" mass="20643">MSPRSSALPRSIEVAPAPAWRLLWLWIPLLLVAGLMVGTALDAPERSHTELMITLPFLAVLAAVLTWAYSRRRIVLHEDTLEVLSTFYRKRVPVSAMRLDEARIVDFAEHGRYKPSIKTNGYGVPGFQSGHYRMADRSKAFCLITDSSRVLYVPLRDGSALVISPERPRALLDALQALAARPDAH</sequence>
<protein>
    <recommendedName>
        <fullName evidence="2">Bacterial Pleckstrin homology domain-containing protein</fullName>
    </recommendedName>
</protein>
<proteinExistence type="predicted"/>
<dbReference type="Pfam" id="PF10882">
    <property type="entry name" value="bPH_5"/>
    <property type="match status" value="1"/>
</dbReference>
<accession>A0AAW5PLV0</accession>
<reference evidence="3" key="1">
    <citation type="submission" date="2022-08" db="EMBL/GenBank/DDBJ databases">
        <title>Genomic analyses of the natural microbiome of Caenorhabditis elegans.</title>
        <authorList>
            <person name="Samuel B."/>
        </authorList>
    </citation>
    <scope>NUCLEOTIDE SEQUENCE</scope>
    <source>
        <strain evidence="3">BIGb0277</strain>
    </source>
</reference>
<evidence type="ECO:0000256" key="1">
    <source>
        <dbReference type="SAM" id="Phobius"/>
    </source>
</evidence>
<dbReference type="InterPro" id="IPR027783">
    <property type="entry name" value="Bacterial_PH-related"/>
</dbReference>
<evidence type="ECO:0000313" key="3">
    <source>
        <dbReference type="EMBL" id="MCS4280698.1"/>
    </source>
</evidence>
<dbReference type="EMBL" id="JANUEK010000006">
    <property type="protein sequence ID" value="MCS4280698.1"/>
    <property type="molecule type" value="Genomic_DNA"/>
</dbReference>
<evidence type="ECO:0000259" key="2">
    <source>
        <dbReference type="Pfam" id="PF10882"/>
    </source>
</evidence>
<keyword evidence="1" id="KW-0472">Membrane</keyword>
<dbReference type="RefSeq" id="WP_259261351.1">
    <property type="nucleotide sequence ID" value="NZ_JANUEK010000006.1"/>
</dbReference>
<keyword evidence="1" id="KW-0812">Transmembrane</keyword>